<dbReference type="InterPro" id="IPR009097">
    <property type="entry name" value="Cyclic_Pdiesterase"/>
</dbReference>
<dbReference type="AlphaFoldDB" id="A0A833HP76"/>
<dbReference type="SUPFAM" id="SSF55144">
    <property type="entry name" value="LigT-like"/>
    <property type="match status" value="1"/>
</dbReference>
<sequence>MRVFIAIEFNGELKEFFNEIKLQAKDLSAGGNFTHKDNIHLTLKFIGEADEKSITAIKEAMKETVEMIKSFTLLTKELGTFSRKSKHILWLGVGGEMDKLKTVYNELEDVLDRRGFNKEERPYSPHITLGRQVIIEDLDSIKDKIRMEEREIMVDSISLMESKREKGALVYKAIYRCSLQ</sequence>
<evidence type="ECO:0000256" key="1">
    <source>
        <dbReference type="ARBA" id="ARBA00022801"/>
    </source>
</evidence>
<dbReference type="PANTHER" id="PTHR35561:SF1">
    <property type="entry name" value="RNA 2',3'-CYCLIC PHOSPHODIESTERASE"/>
    <property type="match status" value="1"/>
</dbReference>
<dbReference type="RefSeq" id="WP_151865655.1">
    <property type="nucleotide sequence ID" value="NZ_WBZB01000018.1"/>
</dbReference>
<dbReference type="Proteomes" id="UP000465601">
    <property type="component" value="Unassembled WGS sequence"/>
</dbReference>
<comment type="catalytic activity">
    <reaction evidence="2">
        <text>a 3'-end 2',3'-cyclophospho-ribonucleotide-RNA + H2O = a 3'-end 2'-phospho-ribonucleotide-RNA + H(+)</text>
        <dbReference type="Rhea" id="RHEA:11828"/>
        <dbReference type="Rhea" id="RHEA-COMP:10464"/>
        <dbReference type="Rhea" id="RHEA-COMP:17353"/>
        <dbReference type="ChEBI" id="CHEBI:15377"/>
        <dbReference type="ChEBI" id="CHEBI:15378"/>
        <dbReference type="ChEBI" id="CHEBI:83064"/>
        <dbReference type="ChEBI" id="CHEBI:173113"/>
        <dbReference type="EC" id="3.1.4.58"/>
    </reaction>
</comment>
<keyword evidence="1 2" id="KW-0378">Hydrolase</keyword>
<comment type="similarity">
    <text evidence="2">Belongs to the 2H phosphoesterase superfamily. ThpR family.</text>
</comment>
<evidence type="ECO:0000313" key="3">
    <source>
        <dbReference type="EMBL" id="KAB3530444.1"/>
    </source>
</evidence>
<feature type="active site" description="Proton acceptor" evidence="2">
    <location>
        <position position="126"/>
    </location>
</feature>
<dbReference type="Gene3D" id="3.90.1140.10">
    <property type="entry name" value="Cyclic phosphodiesterase"/>
    <property type="match status" value="1"/>
</dbReference>
<dbReference type="InterPro" id="IPR004175">
    <property type="entry name" value="RNA_CPDase"/>
</dbReference>
<name>A0A833HP76_9FIRM</name>
<comment type="function">
    <text evidence="2">Hydrolyzes RNA 2',3'-cyclic phosphodiester to an RNA 2'-phosphomonoester.</text>
</comment>
<protein>
    <recommendedName>
        <fullName evidence="2">RNA 2',3'-cyclic phosphodiesterase</fullName>
        <shortName evidence="2">RNA 2',3'-CPDase</shortName>
        <ecNumber evidence="2">3.1.4.58</ecNumber>
    </recommendedName>
</protein>
<feature type="active site" description="Proton donor" evidence="2">
    <location>
        <position position="40"/>
    </location>
</feature>
<gene>
    <name evidence="3" type="primary">thpR</name>
    <name evidence="3" type="ORF">F8153_06940</name>
</gene>
<dbReference type="GO" id="GO:0008664">
    <property type="term" value="F:RNA 2',3'-cyclic 3'-phosphodiesterase activity"/>
    <property type="evidence" value="ECO:0007669"/>
    <property type="project" value="UniProtKB-EC"/>
</dbReference>
<proteinExistence type="inferred from homology"/>
<dbReference type="EC" id="3.1.4.58" evidence="2"/>
<feature type="short sequence motif" description="HXTX 1" evidence="2">
    <location>
        <begin position="40"/>
        <end position="43"/>
    </location>
</feature>
<dbReference type="NCBIfam" id="TIGR02258">
    <property type="entry name" value="2_5_ligase"/>
    <property type="match status" value="1"/>
</dbReference>
<evidence type="ECO:0000313" key="4">
    <source>
        <dbReference type="Proteomes" id="UP000465601"/>
    </source>
</evidence>
<dbReference type="PANTHER" id="PTHR35561">
    <property type="entry name" value="RNA 2',3'-CYCLIC PHOSPHODIESTERASE"/>
    <property type="match status" value="1"/>
</dbReference>
<feature type="short sequence motif" description="HXTX 2" evidence="2">
    <location>
        <begin position="126"/>
        <end position="129"/>
    </location>
</feature>
<dbReference type="Pfam" id="PF13563">
    <property type="entry name" value="2_5_RNA_ligase2"/>
    <property type="match status" value="1"/>
</dbReference>
<comment type="caution">
    <text evidence="3">The sequence shown here is derived from an EMBL/GenBank/DDBJ whole genome shotgun (WGS) entry which is preliminary data.</text>
</comment>
<dbReference type="EMBL" id="WBZB01000018">
    <property type="protein sequence ID" value="KAB3530444.1"/>
    <property type="molecule type" value="Genomic_DNA"/>
</dbReference>
<organism evidence="3 4">
    <name type="scientific">Alkaliphilus serpentinus</name>
    <dbReference type="NCBI Taxonomy" id="1482731"/>
    <lineage>
        <taxon>Bacteria</taxon>
        <taxon>Bacillati</taxon>
        <taxon>Bacillota</taxon>
        <taxon>Clostridia</taxon>
        <taxon>Peptostreptococcales</taxon>
        <taxon>Natronincolaceae</taxon>
        <taxon>Alkaliphilus</taxon>
    </lineage>
</organism>
<accession>A0A833HP76</accession>
<evidence type="ECO:0000256" key="2">
    <source>
        <dbReference type="HAMAP-Rule" id="MF_01940"/>
    </source>
</evidence>
<dbReference type="OrthoDB" id="9789350at2"/>
<dbReference type="HAMAP" id="MF_01940">
    <property type="entry name" value="RNA_CPDase"/>
    <property type="match status" value="1"/>
</dbReference>
<keyword evidence="4" id="KW-1185">Reference proteome</keyword>
<dbReference type="GO" id="GO:0004113">
    <property type="term" value="F:2',3'-cyclic-nucleotide 3'-phosphodiesterase activity"/>
    <property type="evidence" value="ECO:0007669"/>
    <property type="project" value="InterPro"/>
</dbReference>
<reference evidence="3 4" key="1">
    <citation type="submission" date="2019-10" db="EMBL/GenBank/DDBJ databases">
        <title>Alkaliphilus serpentinus sp. nov. and Alkaliphilus pronyensis sp. nov., two novel anaerobic alkaliphilic species isolated from the serpentinized-hosted hydrothermal field of the Prony Bay (New Caledonia).</title>
        <authorList>
            <person name="Postec A."/>
        </authorList>
    </citation>
    <scope>NUCLEOTIDE SEQUENCE [LARGE SCALE GENOMIC DNA]</scope>
    <source>
        <strain evidence="3 4">LacT</strain>
    </source>
</reference>